<dbReference type="GO" id="GO:0005524">
    <property type="term" value="F:ATP binding"/>
    <property type="evidence" value="ECO:0007669"/>
    <property type="project" value="UniProtKB-KW"/>
</dbReference>
<name>A0AAV4ZZ37_9AGAM</name>
<evidence type="ECO:0000313" key="10">
    <source>
        <dbReference type="EMBL" id="GJJ06259.1"/>
    </source>
</evidence>
<evidence type="ECO:0000256" key="4">
    <source>
        <dbReference type="ARBA" id="ARBA00022840"/>
    </source>
</evidence>
<dbReference type="InterPro" id="IPR001412">
    <property type="entry name" value="aa-tRNA-synth_I_CS"/>
</dbReference>
<dbReference type="InterPro" id="IPR014729">
    <property type="entry name" value="Rossmann-like_a/b/a_fold"/>
</dbReference>
<gene>
    <name evidence="10" type="ORF">Clacol_000450</name>
</gene>
<dbReference type="Pfam" id="PF00579">
    <property type="entry name" value="tRNA-synt_1b"/>
    <property type="match status" value="1"/>
</dbReference>
<evidence type="ECO:0000256" key="7">
    <source>
        <dbReference type="ARBA" id="ARBA00033323"/>
    </source>
</evidence>
<dbReference type="PANTHER" id="PTHR11766">
    <property type="entry name" value="TYROSYL-TRNA SYNTHETASE"/>
    <property type="match status" value="1"/>
</dbReference>
<dbReference type="AlphaFoldDB" id="A0AAV4ZZ37"/>
<evidence type="ECO:0000256" key="9">
    <source>
        <dbReference type="RuleBase" id="RU361234"/>
    </source>
</evidence>
<dbReference type="Proteomes" id="UP001050691">
    <property type="component" value="Unassembled WGS sequence"/>
</dbReference>
<organism evidence="10 11">
    <name type="scientific">Clathrus columnatus</name>
    <dbReference type="NCBI Taxonomy" id="1419009"/>
    <lineage>
        <taxon>Eukaryota</taxon>
        <taxon>Fungi</taxon>
        <taxon>Dikarya</taxon>
        <taxon>Basidiomycota</taxon>
        <taxon>Agaricomycotina</taxon>
        <taxon>Agaricomycetes</taxon>
        <taxon>Phallomycetidae</taxon>
        <taxon>Phallales</taxon>
        <taxon>Clathraceae</taxon>
        <taxon>Clathrus</taxon>
    </lineage>
</organism>
<keyword evidence="2 9" id="KW-0436">Ligase</keyword>
<dbReference type="InterPro" id="IPR024088">
    <property type="entry name" value="Tyr-tRNA-ligase_bac-type"/>
</dbReference>
<dbReference type="InterPro" id="IPR002307">
    <property type="entry name" value="Tyr-tRNA-ligase"/>
</dbReference>
<keyword evidence="4 9" id="KW-0067">ATP-binding</keyword>
<dbReference type="GO" id="GO:0005829">
    <property type="term" value="C:cytosol"/>
    <property type="evidence" value="ECO:0007669"/>
    <property type="project" value="TreeGrafter"/>
</dbReference>
<keyword evidence="5 9" id="KW-0648">Protein biosynthesis</keyword>
<dbReference type="EC" id="6.1.1.1" evidence="1 9"/>
<dbReference type="Gene3D" id="3.40.50.620">
    <property type="entry name" value="HUPs"/>
    <property type="match status" value="1"/>
</dbReference>
<reference evidence="10" key="1">
    <citation type="submission" date="2021-10" db="EMBL/GenBank/DDBJ databases">
        <title>De novo Genome Assembly of Clathrus columnatus (Basidiomycota, Fungi) Using Illumina and Nanopore Sequence Data.</title>
        <authorList>
            <person name="Ogiso-Tanaka E."/>
            <person name="Itagaki H."/>
            <person name="Hosoya T."/>
            <person name="Hosaka K."/>
        </authorList>
    </citation>
    <scope>NUCLEOTIDE SEQUENCE</scope>
    <source>
        <strain evidence="10">MO-923</strain>
    </source>
</reference>
<dbReference type="SUPFAM" id="SSF52374">
    <property type="entry name" value="Nucleotidylyl transferase"/>
    <property type="match status" value="1"/>
</dbReference>
<keyword evidence="11" id="KW-1185">Reference proteome</keyword>
<dbReference type="EMBL" id="BPWL01000001">
    <property type="protein sequence ID" value="GJJ06259.1"/>
    <property type="molecule type" value="Genomic_DNA"/>
</dbReference>
<sequence length="435" mass="48920">MLRCLSFLHKLNGNYKKTVVFRRNFTSNVEQLVSNLSSRGLIANTTTKADVLDHFLKISRTLYCGIDPTAGSLHVGNLVPLLNLIHFQLAGHQSIALLGGATGLIGDPSGRNEERPLQAQDIIQQHSTSIGRQLESVFGNIMAYASRKMYLDKPILPIKIMNNLDWWHSVSLVNFLQTTGKHMKIAPMLSRERFDAIKLQSVDAHLLTSVKSRMSSANGISFAEFSYQLLQAYDFWHLYKYHSCQIQVGGSDQWGNIVSGLDLILKREVEIPLEGKAYGITTPLLTTSSGQKFGKSAGNAIWLDSRKTSVFDFYQFFWRTTDADVRKYLNVFTLLSREDIENIIKDHKAHPERRFAQRILAREATDMIHGEIGLAQAEAATRLLFDTHLDDIRLEDAAKALENDPRYHSFSESDLINIPLSKLASLSGLVQSRGK</sequence>
<comment type="similarity">
    <text evidence="9">Belongs to the class-I aminoacyl-tRNA synthetase family.</text>
</comment>
<comment type="caution">
    <text evidence="10">The sequence shown here is derived from an EMBL/GenBank/DDBJ whole genome shotgun (WGS) entry which is preliminary data.</text>
</comment>
<evidence type="ECO:0000256" key="3">
    <source>
        <dbReference type="ARBA" id="ARBA00022741"/>
    </source>
</evidence>
<evidence type="ECO:0000313" key="11">
    <source>
        <dbReference type="Proteomes" id="UP001050691"/>
    </source>
</evidence>
<dbReference type="GO" id="GO:0006437">
    <property type="term" value="P:tyrosyl-tRNA aminoacylation"/>
    <property type="evidence" value="ECO:0007669"/>
    <property type="project" value="InterPro"/>
</dbReference>
<dbReference type="GO" id="GO:0004831">
    <property type="term" value="F:tyrosine-tRNA ligase activity"/>
    <property type="evidence" value="ECO:0007669"/>
    <property type="project" value="UniProtKB-EC"/>
</dbReference>
<dbReference type="PANTHER" id="PTHR11766:SF0">
    <property type="entry name" value="TYROSINE--TRNA LIGASE, MITOCHONDRIAL"/>
    <property type="match status" value="1"/>
</dbReference>
<dbReference type="Gene3D" id="1.10.240.10">
    <property type="entry name" value="Tyrosyl-Transfer RNA Synthetase"/>
    <property type="match status" value="1"/>
</dbReference>
<dbReference type="InterPro" id="IPR002305">
    <property type="entry name" value="aa-tRNA-synth_Ic"/>
</dbReference>
<accession>A0AAV4ZZ37</accession>
<evidence type="ECO:0000256" key="2">
    <source>
        <dbReference type="ARBA" id="ARBA00022598"/>
    </source>
</evidence>
<dbReference type="NCBIfam" id="TIGR00234">
    <property type="entry name" value="tyrS"/>
    <property type="match status" value="1"/>
</dbReference>
<evidence type="ECO:0000256" key="6">
    <source>
        <dbReference type="ARBA" id="ARBA00023146"/>
    </source>
</evidence>
<dbReference type="PROSITE" id="PS00178">
    <property type="entry name" value="AA_TRNA_LIGASE_I"/>
    <property type="match status" value="1"/>
</dbReference>
<evidence type="ECO:0000256" key="8">
    <source>
        <dbReference type="ARBA" id="ARBA00048248"/>
    </source>
</evidence>
<dbReference type="CDD" id="cd00805">
    <property type="entry name" value="TyrRS_core"/>
    <property type="match status" value="1"/>
</dbReference>
<keyword evidence="6 9" id="KW-0030">Aminoacyl-tRNA synthetase</keyword>
<evidence type="ECO:0000256" key="5">
    <source>
        <dbReference type="ARBA" id="ARBA00022917"/>
    </source>
</evidence>
<keyword evidence="3 9" id="KW-0547">Nucleotide-binding</keyword>
<dbReference type="FunFam" id="1.10.240.10:FF:000001">
    <property type="entry name" value="Tyrosine--tRNA ligase"/>
    <property type="match status" value="1"/>
</dbReference>
<protein>
    <recommendedName>
        <fullName evidence="1 9">Tyrosine--tRNA ligase</fullName>
        <ecNumber evidence="1 9">6.1.1.1</ecNumber>
    </recommendedName>
    <alternativeName>
        <fullName evidence="7 9">Tyrosyl-tRNA synthetase</fullName>
    </alternativeName>
</protein>
<proteinExistence type="inferred from homology"/>
<dbReference type="PRINTS" id="PR01040">
    <property type="entry name" value="TRNASYNTHTYR"/>
</dbReference>
<evidence type="ECO:0000256" key="1">
    <source>
        <dbReference type="ARBA" id="ARBA00013160"/>
    </source>
</evidence>
<dbReference type="GO" id="GO:0005739">
    <property type="term" value="C:mitochondrion"/>
    <property type="evidence" value="ECO:0007669"/>
    <property type="project" value="TreeGrafter"/>
</dbReference>
<comment type="catalytic activity">
    <reaction evidence="8 9">
        <text>tRNA(Tyr) + L-tyrosine + ATP = L-tyrosyl-tRNA(Tyr) + AMP + diphosphate + H(+)</text>
        <dbReference type="Rhea" id="RHEA:10220"/>
        <dbReference type="Rhea" id="RHEA-COMP:9706"/>
        <dbReference type="Rhea" id="RHEA-COMP:9707"/>
        <dbReference type="ChEBI" id="CHEBI:15378"/>
        <dbReference type="ChEBI" id="CHEBI:30616"/>
        <dbReference type="ChEBI" id="CHEBI:33019"/>
        <dbReference type="ChEBI" id="CHEBI:58315"/>
        <dbReference type="ChEBI" id="CHEBI:78442"/>
        <dbReference type="ChEBI" id="CHEBI:78536"/>
        <dbReference type="ChEBI" id="CHEBI:456215"/>
        <dbReference type="EC" id="6.1.1.1"/>
    </reaction>
</comment>